<evidence type="ECO:0000313" key="2">
    <source>
        <dbReference type="EMBL" id="RQD83079.1"/>
    </source>
</evidence>
<sequence length="97" mass="11367">MNNRWIQFIQENPSNRNNNKKSIVDEFKKFHAMKNTNSYKTQPKKENVSEKSTEKPIDGSLSTLSRDENKPHDTTPPEDDNVSLSENDTIFTMWYSK</sequence>
<proteinExistence type="predicted"/>
<accession>A0A3R7X5T1</accession>
<dbReference type="EMBL" id="QZAB01000410">
    <property type="protein sequence ID" value="RQD83079.1"/>
    <property type="molecule type" value="Genomic_DNA"/>
</dbReference>
<evidence type="ECO:0000313" key="3">
    <source>
        <dbReference type="Proteomes" id="UP000284763"/>
    </source>
</evidence>
<feature type="region of interest" description="Disordered" evidence="1">
    <location>
        <begin position="1"/>
        <end position="20"/>
    </location>
</feature>
<reference evidence="2 3" key="1">
    <citation type="submission" date="2018-08" db="EMBL/GenBank/DDBJ databases">
        <title>The metabolism and importance of syntrophic acetate oxidation coupled to methane or sulfide production in haloalkaline environments.</title>
        <authorList>
            <person name="Timmers P.H.A."/>
            <person name="Vavourakis C.D."/>
            <person name="Sorokin D.Y."/>
            <person name="Sinninghe Damste J.S."/>
            <person name="Muyzer G."/>
            <person name="Stams A.J.M."/>
            <person name="Plugge C.M."/>
        </authorList>
    </citation>
    <scope>NUCLEOTIDE SEQUENCE [LARGE SCALE GENOMIC DNA]</scope>
    <source>
        <strain evidence="2">MSAO_Arc3</strain>
    </source>
</reference>
<feature type="region of interest" description="Disordered" evidence="1">
    <location>
        <begin position="33"/>
        <end position="87"/>
    </location>
</feature>
<feature type="compositionally biased region" description="Basic and acidic residues" evidence="1">
    <location>
        <begin position="65"/>
        <end position="75"/>
    </location>
</feature>
<name>A0A3R7X5T1_9EURY</name>
<feature type="non-terminal residue" evidence="2">
    <location>
        <position position="97"/>
    </location>
</feature>
<comment type="caution">
    <text evidence="2">The sequence shown here is derived from an EMBL/GenBank/DDBJ whole genome shotgun (WGS) entry which is preliminary data.</text>
</comment>
<dbReference type="Proteomes" id="UP000284763">
    <property type="component" value="Unassembled WGS sequence"/>
</dbReference>
<gene>
    <name evidence="2" type="ORF">D5R95_06485</name>
</gene>
<dbReference type="AlphaFoldDB" id="A0A3R7X5T1"/>
<evidence type="ECO:0000256" key="1">
    <source>
        <dbReference type="SAM" id="MobiDB-lite"/>
    </source>
</evidence>
<feature type="compositionally biased region" description="Basic and acidic residues" evidence="1">
    <location>
        <begin position="43"/>
        <end position="57"/>
    </location>
</feature>
<protein>
    <submittedName>
        <fullName evidence="2">Uncharacterized protein</fullName>
    </submittedName>
</protein>
<organism evidence="2 3">
    <name type="scientific">Methanosalsum natronophilum</name>
    <dbReference type="NCBI Taxonomy" id="768733"/>
    <lineage>
        <taxon>Archaea</taxon>
        <taxon>Methanobacteriati</taxon>
        <taxon>Methanobacteriota</taxon>
        <taxon>Stenosarchaea group</taxon>
        <taxon>Methanomicrobia</taxon>
        <taxon>Methanosarcinales</taxon>
        <taxon>Methanosarcinaceae</taxon>
        <taxon>Methanosalsum</taxon>
    </lineage>
</organism>